<reference evidence="6" key="1">
    <citation type="submission" date="2020-11" db="EMBL/GenBank/DDBJ databases">
        <authorList>
            <person name="Tran Van P."/>
        </authorList>
    </citation>
    <scope>NUCLEOTIDE SEQUENCE</scope>
</reference>
<evidence type="ECO:0000313" key="6">
    <source>
        <dbReference type="EMBL" id="CAD7394936.1"/>
    </source>
</evidence>
<dbReference type="Pfam" id="PF02191">
    <property type="entry name" value="OLF"/>
    <property type="match status" value="2"/>
</dbReference>
<dbReference type="InterPro" id="IPR003112">
    <property type="entry name" value="Olfac-like_dom"/>
</dbReference>
<proteinExistence type="predicted"/>
<dbReference type="InterPro" id="IPR036875">
    <property type="entry name" value="Znf_CCHC_sf"/>
</dbReference>
<feature type="region of interest" description="Disordered" evidence="4">
    <location>
        <begin position="540"/>
        <end position="560"/>
    </location>
</feature>
<dbReference type="GO" id="GO:0007165">
    <property type="term" value="P:signal transduction"/>
    <property type="evidence" value="ECO:0007669"/>
    <property type="project" value="TreeGrafter"/>
</dbReference>
<evidence type="ECO:0000256" key="1">
    <source>
        <dbReference type="ARBA" id="ARBA00004613"/>
    </source>
</evidence>
<gene>
    <name evidence="6" type="ORF">TCEB3V08_LOCUS2835</name>
</gene>
<feature type="domain" description="Olfactomedin-like" evidence="5">
    <location>
        <begin position="200"/>
        <end position="814"/>
    </location>
</feature>
<name>A0A7R9CGL2_TIMCR</name>
<dbReference type="AlphaFoldDB" id="A0A7R9CGL2"/>
<dbReference type="PANTHER" id="PTHR23192">
    <property type="entry name" value="OLFACTOMEDIN-RELATED"/>
    <property type="match status" value="1"/>
</dbReference>
<dbReference type="InterPro" id="IPR050605">
    <property type="entry name" value="Olfactomedin-like_domain"/>
</dbReference>
<evidence type="ECO:0000256" key="4">
    <source>
        <dbReference type="SAM" id="MobiDB-lite"/>
    </source>
</evidence>
<accession>A0A7R9CGL2</accession>
<evidence type="ECO:0000259" key="5">
    <source>
        <dbReference type="PROSITE" id="PS51132"/>
    </source>
</evidence>
<dbReference type="PANTHER" id="PTHR23192:SF85">
    <property type="entry name" value="GLIOMEDIN"/>
    <property type="match status" value="1"/>
</dbReference>
<protein>
    <recommendedName>
        <fullName evidence="5">Olfactomedin-like domain-containing protein</fullName>
    </recommendedName>
</protein>
<comment type="caution">
    <text evidence="3">Lacks conserved residue(s) required for the propagation of feature annotation.</text>
</comment>
<organism evidence="6">
    <name type="scientific">Timema cristinae</name>
    <name type="common">Walking stick</name>
    <dbReference type="NCBI Taxonomy" id="61476"/>
    <lineage>
        <taxon>Eukaryota</taxon>
        <taxon>Metazoa</taxon>
        <taxon>Ecdysozoa</taxon>
        <taxon>Arthropoda</taxon>
        <taxon>Hexapoda</taxon>
        <taxon>Insecta</taxon>
        <taxon>Pterygota</taxon>
        <taxon>Neoptera</taxon>
        <taxon>Polyneoptera</taxon>
        <taxon>Phasmatodea</taxon>
        <taxon>Timematodea</taxon>
        <taxon>Timematoidea</taxon>
        <taxon>Timematidae</taxon>
        <taxon>Timema</taxon>
    </lineage>
</organism>
<sequence length="841" mass="96294">MGELLVIRSPAEGRHPLDYSSVSWQGRAGYGNSWSSGAQLREGTLWITVARPYWGLVEKNVSLSFLVATPLFQVTWLQDNPLFAEIDPQLATPPPVHVGAGQGVAVYGERPPTPVDLNDLCPPPEACPECHVPKEAKCNDGGIALFHLVGRMEIKPFANATYPGLPSRVLGTTSLVLLCPLPCLVAPWCNHSRILSCKSRCLETDCQLYAVGKPVYHRNTEALYGSWMRDPMPVMETLGEKLWVTKENDTYHLFEYSNKTMFRRDIATKRYKLDHPFKGNAHVVYNGSFYYNERDKPRMLRFDLKSESYRQLDVPLLITNNSNYLYTTENNYMDFSVDDNGLWVLYGLSSDNNNTVVMKVDAYTMKIQYMWNISIDHHIFGEMFIVCGVLYAVDSVKEKNTKIRTPKEIWDKLHSLYGDTSEDAKQDCWQQFYDFRIKNGMPVATQLEKFETICKKLDDAGEKPPDSAVMSKLLNSLPSRFSAFTMAWECTAKDERKKENLIARIIREDKRLTSMEEESSSLALQVKALQLKLDEQEKMSSNYQKVNDSKDKRKKNSKSIEELKRKHPCKYCNELGHWYRECEKRMADEGKGRKMSDDSASAYVCDISAFFSETTDEDKSVWLADSGASLHMTFRRDFFSELRPVGKIKLVQIASDMMLPVAGIGTIYILAEVHGKKVNRKLTNVLLVPDLKRNLFSVGAINDKNFSFHSYHNHCEVRERSGALSAKGVRHGSLFRMLFEVQVSSKCNVAEVNSLKLWHERFALDLYKNILLDVNLPFTNPFGKTTMVGYNHRHKELYTWDRGNQLTYPIRYHEIGYNLTKEEKGEPEASAQVQTDFLIYH</sequence>
<dbReference type="SMART" id="SM00284">
    <property type="entry name" value="OLF"/>
    <property type="match status" value="1"/>
</dbReference>
<evidence type="ECO:0000256" key="3">
    <source>
        <dbReference type="PROSITE-ProRule" id="PRU00446"/>
    </source>
</evidence>
<dbReference type="GO" id="GO:0005615">
    <property type="term" value="C:extracellular space"/>
    <property type="evidence" value="ECO:0007669"/>
    <property type="project" value="TreeGrafter"/>
</dbReference>
<dbReference type="GO" id="GO:0008270">
    <property type="term" value="F:zinc ion binding"/>
    <property type="evidence" value="ECO:0007669"/>
    <property type="project" value="InterPro"/>
</dbReference>
<dbReference type="PROSITE" id="PS51132">
    <property type="entry name" value="OLF"/>
    <property type="match status" value="1"/>
</dbReference>
<evidence type="ECO:0000256" key="2">
    <source>
        <dbReference type="ARBA" id="ARBA00022525"/>
    </source>
</evidence>
<dbReference type="SUPFAM" id="SSF57756">
    <property type="entry name" value="Retrovirus zinc finger-like domains"/>
    <property type="match status" value="1"/>
</dbReference>
<dbReference type="Pfam" id="PF22936">
    <property type="entry name" value="Pol_BBD"/>
    <property type="match status" value="1"/>
</dbReference>
<dbReference type="InterPro" id="IPR054722">
    <property type="entry name" value="PolX-like_BBD"/>
</dbReference>
<comment type="subcellular location">
    <subcellularLocation>
        <location evidence="1">Secreted</location>
    </subcellularLocation>
</comment>
<dbReference type="EMBL" id="OC317098">
    <property type="protein sequence ID" value="CAD7394936.1"/>
    <property type="molecule type" value="Genomic_DNA"/>
</dbReference>
<keyword evidence="2" id="KW-0964">Secreted</keyword>
<dbReference type="GO" id="GO:0003676">
    <property type="term" value="F:nucleic acid binding"/>
    <property type="evidence" value="ECO:0007669"/>
    <property type="project" value="InterPro"/>
</dbReference>